<sequence length="267" mass="31333">MGIITKIQAQKQMKERYNIYLDDGTGERYAFSVDEHTLVKHGLRKDMEIDELALSEIIYDEEIRKAYLHAVSYLSYQMRTAYEVTEQLRKKEFGEVAMREVISKLKKDGYINDREYAMAYVRTQSNVSKKGPELISRELEAKGVSKDIITISLHEYPVHRQIENAIEWCEKKGKTYRNLSQLQIKKKLDELLIRKGYAPSIIAEATAAITLDDSDDEIVLYQARKYHEKYKKHDKYTYVMKMKQSLYRKGFSMDIIEQAISQLAEEE</sequence>
<accession>A0ABT6H597</accession>
<feature type="domain" description="RecX third three-helical" evidence="7">
    <location>
        <begin position="161"/>
        <end position="205"/>
    </location>
</feature>
<dbReference type="InterPro" id="IPR036388">
    <property type="entry name" value="WH-like_DNA-bd_sf"/>
</dbReference>
<proteinExistence type="inferred from homology"/>
<keyword evidence="4 5" id="KW-0963">Cytoplasm</keyword>
<evidence type="ECO:0000259" key="6">
    <source>
        <dbReference type="Pfam" id="PF02631"/>
    </source>
</evidence>
<evidence type="ECO:0000259" key="8">
    <source>
        <dbReference type="Pfam" id="PF21982"/>
    </source>
</evidence>
<evidence type="ECO:0000313" key="9">
    <source>
        <dbReference type="EMBL" id="MDG5754423.1"/>
    </source>
</evidence>
<evidence type="ECO:0000256" key="2">
    <source>
        <dbReference type="ARBA" id="ARBA00009695"/>
    </source>
</evidence>
<dbReference type="EMBL" id="JARULN010000008">
    <property type="protein sequence ID" value="MDG5754423.1"/>
    <property type="molecule type" value="Genomic_DNA"/>
</dbReference>
<dbReference type="Pfam" id="PF21981">
    <property type="entry name" value="RecX_HTH3"/>
    <property type="match status" value="2"/>
</dbReference>
<dbReference type="Pfam" id="PF02631">
    <property type="entry name" value="RecX_HTH2"/>
    <property type="match status" value="1"/>
</dbReference>
<dbReference type="Gene3D" id="1.10.10.10">
    <property type="entry name" value="Winged helix-like DNA-binding domain superfamily/Winged helix DNA-binding domain"/>
    <property type="match status" value="4"/>
</dbReference>
<evidence type="ECO:0000256" key="1">
    <source>
        <dbReference type="ARBA" id="ARBA00004496"/>
    </source>
</evidence>
<dbReference type="InterPro" id="IPR053926">
    <property type="entry name" value="RecX_HTH_1st"/>
</dbReference>
<dbReference type="NCBIfam" id="NF010733">
    <property type="entry name" value="PRK14135.1"/>
    <property type="match status" value="1"/>
</dbReference>
<feature type="domain" description="RecX first three-helical" evidence="8">
    <location>
        <begin position="66"/>
        <end position="105"/>
    </location>
</feature>
<evidence type="ECO:0000259" key="7">
    <source>
        <dbReference type="Pfam" id="PF21981"/>
    </source>
</evidence>
<dbReference type="InterPro" id="IPR053925">
    <property type="entry name" value="RecX_HTH_3rd"/>
</dbReference>
<comment type="caution">
    <text evidence="9">The sequence shown here is derived from an EMBL/GenBank/DDBJ whole genome shotgun (WGS) entry which is preliminary data.</text>
</comment>
<gene>
    <name evidence="5 9" type="primary">recX</name>
    <name evidence="9" type="ORF">P6P90_10615</name>
</gene>
<evidence type="ECO:0000256" key="4">
    <source>
        <dbReference type="ARBA" id="ARBA00022490"/>
    </source>
</evidence>
<dbReference type="InterPro" id="IPR003783">
    <property type="entry name" value="Regulatory_RecX"/>
</dbReference>
<dbReference type="InterPro" id="IPR053924">
    <property type="entry name" value="RecX_HTH_2nd"/>
</dbReference>
<dbReference type="HAMAP" id="MF_01114">
    <property type="entry name" value="RecX"/>
    <property type="match status" value="1"/>
</dbReference>
<feature type="domain" description="RecX second three-helical" evidence="6">
    <location>
        <begin position="112"/>
        <end position="150"/>
    </location>
</feature>
<organism evidence="9 10">
    <name type="scientific">Ectobacillus antri</name>
    <dbReference type="NCBI Taxonomy" id="2486280"/>
    <lineage>
        <taxon>Bacteria</taxon>
        <taxon>Bacillati</taxon>
        <taxon>Bacillota</taxon>
        <taxon>Bacilli</taxon>
        <taxon>Bacillales</taxon>
        <taxon>Bacillaceae</taxon>
        <taxon>Ectobacillus</taxon>
    </lineage>
</organism>
<evidence type="ECO:0000256" key="5">
    <source>
        <dbReference type="HAMAP-Rule" id="MF_01114"/>
    </source>
</evidence>
<dbReference type="PANTHER" id="PTHR33602:SF1">
    <property type="entry name" value="REGULATORY PROTEIN RECX FAMILY PROTEIN"/>
    <property type="match status" value="1"/>
</dbReference>
<comment type="subcellular location">
    <subcellularLocation>
        <location evidence="1 5">Cytoplasm</location>
    </subcellularLocation>
</comment>
<dbReference type="Pfam" id="PF21982">
    <property type="entry name" value="RecX_HTH1"/>
    <property type="match status" value="1"/>
</dbReference>
<dbReference type="RefSeq" id="WP_278018226.1">
    <property type="nucleotide sequence ID" value="NZ_JARRRY010000007.1"/>
</dbReference>
<name>A0ABT6H597_9BACI</name>
<reference evidence="9 10" key="1">
    <citation type="submission" date="2023-04" db="EMBL/GenBank/DDBJ databases">
        <title>Ectobacillus antri isolated from activated sludge.</title>
        <authorList>
            <person name="Yan P."/>
            <person name="Liu X."/>
        </authorList>
    </citation>
    <scope>NUCLEOTIDE SEQUENCE [LARGE SCALE GENOMIC DNA]</scope>
    <source>
        <strain evidence="9 10">C18H</strain>
    </source>
</reference>
<evidence type="ECO:0000313" key="10">
    <source>
        <dbReference type="Proteomes" id="UP001218246"/>
    </source>
</evidence>
<evidence type="ECO:0000256" key="3">
    <source>
        <dbReference type="ARBA" id="ARBA00018111"/>
    </source>
</evidence>
<keyword evidence="10" id="KW-1185">Reference proteome</keyword>
<protein>
    <recommendedName>
        <fullName evidence="3 5">Regulatory protein RecX</fullName>
    </recommendedName>
</protein>
<comment type="similarity">
    <text evidence="2 5">Belongs to the RecX family.</text>
</comment>
<feature type="domain" description="RecX third three-helical" evidence="7">
    <location>
        <begin position="215"/>
        <end position="260"/>
    </location>
</feature>
<dbReference type="PANTHER" id="PTHR33602">
    <property type="entry name" value="REGULATORY PROTEIN RECX FAMILY PROTEIN"/>
    <property type="match status" value="1"/>
</dbReference>
<dbReference type="Proteomes" id="UP001218246">
    <property type="component" value="Unassembled WGS sequence"/>
</dbReference>
<comment type="function">
    <text evidence="5">Modulates RecA activity.</text>
</comment>